<dbReference type="Gene3D" id="3.40.630.10">
    <property type="entry name" value="Zn peptidases"/>
    <property type="match status" value="1"/>
</dbReference>
<evidence type="ECO:0000256" key="8">
    <source>
        <dbReference type="HAMAP-Rule" id="MF_00181"/>
    </source>
</evidence>
<dbReference type="SUPFAM" id="SSF52949">
    <property type="entry name" value="Macro domain-like"/>
    <property type="match status" value="1"/>
</dbReference>
<evidence type="ECO:0000256" key="1">
    <source>
        <dbReference type="ARBA" id="ARBA00000135"/>
    </source>
</evidence>
<dbReference type="Gene3D" id="3.40.220.10">
    <property type="entry name" value="Leucine Aminopeptidase, subunit E, domain 1"/>
    <property type="match status" value="1"/>
</dbReference>
<organism evidence="10 11">
    <name type="scientific">Maridesulfovibrio ferrireducens</name>
    <dbReference type="NCBI Taxonomy" id="246191"/>
    <lineage>
        <taxon>Bacteria</taxon>
        <taxon>Pseudomonadati</taxon>
        <taxon>Thermodesulfobacteriota</taxon>
        <taxon>Desulfovibrionia</taxon>
        <taxon>Desulfovibrionales</taxon>
        <taxon>Desulfovibrionaceae</taxon>
        <taxon>Maridesulfovibrio</taxon>
    </lineage>
</organism>
<dbReference type="EMBL" id="FNGA01000005">
    <property type="protein sequence ID" value="SDL48524.1"/>
    <property type="molecule type" value="Genomic_DNA"/>
</dbReference>
<gene>
    <name evidence="8" type="primary">pepA</name>
    <name evidence="10" type="ORF">SAMN05660337_3064</name>
</gene>
<keyword evidence="8" id="KW-0963">Cytoplasm</keyword>
<protein>
    <recommendedName>
        <fullName evidence="8">Probable cytosol aminopeptidase</fullName>
        <ecNumber evidence="8">3.4.11.1</ecNumber>
    </recommendedName>
    <alternativeName>
        <fullName evidence="8">Leucine aminopeptidase</fullName>
        <shortName evidence="8">LAP</shortName>
        <ecNumber evidence="8">3.4.11.10</ecNumber>
    </alternativeName>
    <alternativeName>
        <fullName evidence="8">Leucyl aminopeptidase</fullName>
    </alternativeName>
</protein>
<evidence type="ECO:0000256" key="7">
    <source>
        <dbReference type="ARBA" id="ARBA00023211"/>
    </source>
</evidence>
<dbReference type="GO" id="GO:0005737">
    <property type="term" value="C:cytoplasm"/>
    <property type="evidence" value="ECO:0007669"/>
    <property type="project" value="UniProtKB-SubCell"/>
</dbReference>
<feature type="binding site" evidence="8">
    <location>
        <position position="347"/>
    </location>
    <ligand>
        <name>Mn(2+)</name>
        <dbReference type="ChEBI" id="CHEBI:29035"/>
        <label>1</label>
    </ligand>
</feature>
<feature type="binding site" evidence="8">
    <location>
        <position position="349"/>
    </location>
    <ligand>
        <name>Mn(2+)</name>
        <dbReference type="ChEBI" id="CHEBI:29035"/>
        <label>2</label>
    </ligand>
</feature>
<feature type="binding site" evidence="8">
    <location>
        <position position="270"/>
    </location>
    <ligand>
        <name>Mn(2+)</name>
        <dbReference type="ChEBI" id="CHEBI:29035"/>
        <label>1</label>
    </ligand>
</feature>
<dbReference type="PANTHER" id="PTHR11963:SF23">
    <property type="entry name" value="CYTOSOL AMINOPEPTIDASE"/>
    <property type="match status" value="1"/>
</dbReference>
<dbReference type="OrthoDB" id="9809354at2"/>
<comment type="catalytic activity">
    <reaction evidence="1 8">
        <text>Release of an N-terminal amino acid, Xaa-|-Yaa-, in which Xaa is preferably Leu, but may be other amino acids including Pro although not Arg or Lys, and Yaa may be Pro. Amino acid amides and methyl esters are also readily hydrolyzed, but rates on arylamides are exceedingly low.</text>
        <dbReference type="EC" id="3.4.11.1"/>
    </reaction>
</comment>
<dbReference type="InterPro" id="IPR008283">
    <property type="entry name" value="Peptidase_M17_N"/>
</dbReference>
<keyword evidence="11" id="KW-1185">Reference proteome</keyword>
<comment type="function">
    <text evidence="8">Presumably involved in the processing and regular turnover of intracellular proteins. Catalyzes the removal of unsubstituted N-terminal amino acids from various peptides.</text>
</comment>
<dbReference type="CDD" id="cd00433">
    <property type="entry name" value="Peptidase_M17"/>
    <property type="match status" value="1"/>
</dbReference>
<keyword evidence="6 8" id="KW-0378">Hydrolase</keyword>
<dbReference type="PROSITE" id="PS00631">
    <property type="entry name" value="CYTOSOL_AP"/>
    <property type="match status" value="1"/>
</dbReference>
<dbReference type="GO" id="GO:0030145">
    <property type="term" value="F:manganese ion binding"/>
    <property type="evidence" value="ECO:0007669"/>
    <property type="project" value="UniProtKB-UniRule"/>
</dbReference>
<dbReference type="STRING" id="246191.SAMN05660337_3064"/>
<feature type="binding site" evidence="8">
    <location>
        <position position="265"/>
    </location>
    <ligand>
        <name>Mn(2+)</name>
        <dbReference type="ChEBI" id="CHEBI:29035"/>
        <label>2</label>
    </ligand>
</feature>
<evidence type="ECO:0000256" key="2">
    <source>
        <dbReference type="ARBA" id="ARBA00000967"/>
    </source>
</evidence>
<comment type="similarity">
    <text evidence="3 8">Belongs to the peptidase M17 family.</text>
</comment>
<dbReference type="InterPro" id="IPR011356">
    <property type="entry name" value="Leucine_aapep/pepB"/>
</dbReference>
<evidence type="ECO:0000256" key="4">
    <source>
        <dbReference type="ARBA" id="ARBA00022438"/>
    </source>
</evidence>
<dbReference type="Pfam" id="PF00883">
    <property type="entry name" value="Peptidase_M17"/>
    <property type="match status" value="1"/>
</dbReference>
<dbReference type="InterPro" id="IPR023042">
    <property type="entry name" value="Peptidase_M17_leu_NH2_pept"/>
</dbReference>
<dbReference type="NCBIfam" id="NF002074">
    <property type="entry name" value="PRK00913.1-4"/>
    <property type="match status" value="1"/>
</dbReference>
<dbReference type="NCBIfam" id="NF002073">
    <property type="entry name" value="PRK00913.1-2"/>
    <property type="match status" value="1"/>
</dbReference>
<proteinExistence type="inferred from homology"/>
<keyword evidence="5 8" id="KW-0645">Protease</keyword>
<dbReference type="InterPro" id="IPR043472">
    <property type="entry name" value="Macro_dom-like"/>
</dbReference>
<evidence type="ECO:0000259" key="9">
    <source>
        <dbReference type="PROSITE" id="PS00631"/>
    </source>
</evidence>
<dbReference type="EC" id="3.4.11.10" evidence="8"/>
<evidence type="ECO:0000256" key="3">
    <source>
        <dbReference type="ARBA" id="ARBA00009528"/>
    </source>
</evidence>
<dbReference type="InterPro" id="IPR000819">
    <property type="entry name" value="Peptidase_M17_C"/>
</dbReference>
<feature type="active site" evidence="8">
    <location>
        <position position="277"/>
    </location>
</feature>
<reference evidence="11" key="1">
    <citation type="submission" date="2016-10" db="EMBL/GenBank/DDBJ databases">
        <authorList>
            <person name="Varghese N."/>
            <person name="Submissions S."/>
        </authorList>
    </citation>
    <scope>NUCLEOTIDE SEQUENCE [LARGE SCALE GENOMIC DNA]</scope>
    <source>
        <strain evidence="11">DSM 16995</strain>
    </source>
</reference>
<dbReference type="PRINTS" id="PR00481">
    <property type="entry name" value="LAMNOPPTDASE"/>
</dbReference>
<name>A0A1G9KG77_9BACT</name>
<dbReference type="EC" id="3.4.11.1" evidence="8"/>
<dbReference type="HAMAP" id="MF_00181">
    <property type="entry name" value="Cytosol_peptidase_M17"/>
    <property type="match status" value="1"/>
</dbReference>
<keyword evidence="4 8" id="KW-0031">Aminopeptidase</keyword>
<evidence type="ECO:0000256" key="6">
    <source>
        <dbReference type="ARBA" id="ARBA00022801"/>
    </source>
</evidence>
<feature type="active site" evidence="8">
    <location>
        <position position="351"/>
    </location>
</feature>
<dbReference type="GO" id="GO:0070006">
    <property type="term" value="F:metalloaminopeptidase activity"/>
    <property type="evidence" value="ECO:0007669"/>
    <property type="project" value="InterPro"/>
</dbReference>
<dbReference type="SUPFAM" id="SSF53187">
    <property type="entry name" value="Zn-dependent exopeptidases"/>
    <property type="match status" value="1"/>
</dbReference>
<feature type="binding site" evidence="8">
    <location>
        <position position="270"/>
    </location>
    <ligand>
        <name>Mn(2+)</name>
        <dbReference type="ChEBI" id="CHEBI:29035"/>
        <label>2</label>
    </ligand>
</feature>
<evidence type="ECO:0000313" key="11">
    <source>
        <dbReference type="Proteomes" id="UP000199053"/>
    </source>
</evidence>
<comment type="catalytic activity">
    <reaction evidence="2 8">
        <text>Release of an N-terminal amino acid, preferentially leucine, but not glutamic or aspartic acids.</text>
        <dbReference type="EC" id="3.4.11.10"/>
    </reaction>
</comment>
<feature type="binding site" evidence="8">
    <location>
        <position position="288"/>
    </location>
    <ligand>
        <name>Mn(2+)</name>
        <dbReference type="ChEBI" id="CHEBI:29035"/>
        <label>2</label>
    </ligand>
</feature>
<accession>A0A1G9KG77</accession>
<keyword evidence="8" id="KW-0479">Metal-binding</keyword>
<sequence length="501" mass="54400">MEFNIVVEPASAWSADAVIFFAFKGSEEFLPGFSKWITTQADWVAGSPGLTDFTGELGSTTVIYGSSTSIQRVMIVGLGDKNEFGIEQFSQAVSSAFCKCRELKFRIVGAPLSAFEGIVLEDMHEHFVAAAMSGLYSYDEFKTKKEDNAALPEVVKMLTDAEPSETFIEAIHKGQTVGEAVSYARDLVNSPPNIANPVFLAEEAKKLAKKYGFKFKAMKRKEIIDKGMGAYASVFKGSIDEPRLITLEYCPKGREGDKPLVLVGKGVTFDTGGISLKPSGHIEDMKCDMAGAAAIFGFFHALGELNPDLPVVGILPCADNMPDGLATRPGEVVTSFSGKTIEILNTDAEGRLLLCDALAYSKQFEPAAIIDLATLTGGCIVAFGWNVAAVMDNSPKLENIIIESGMRVGERFWPMPLWDIYKEELKSDVADLKNIGSREGMTIHAGMFLKEFVPENVPWAHLDIAGPAWRKKKTATLTAGGTGFGVRTLIEIISRIDLEDI</sequence>
<dbReference type="Pfam" id="PF02789">
    <property type="entry name" value="Peptidase_M17_N"/>
    <property type="match status" value="1"/>
</dbReference>
<dbReference type="Proteomes" id="UP000199053">
    <property type="component" value="Unassembled WGS sequence"/>
</dbReference>
<comment type="cofactor">
    <cofactor evidence="8">
        <name>Mn(2+)</name>
        <dbReference type="ChEBI" id="CHEBI:29035"/>
    </cofactor>
    <text evidence="8">Binds 2 manganese ions per subunit.</text>
</comment>
<feature type="binding site" evidence="8">
    <location>
        <position position="349"/>
    </location>
    <ligand>
        <name>Mn(2+)</name>
        <dbReference type="ChEBI" id="CHEBI:29035"/>
        <label>1</label>
    </ligand>
</feature>
<comment type="subcellular location">
    <subcellularLocation>
        <location evidence="8">Cytoplasm</location>
    </subcellularLocation>
</comment>
<dbReference type="RefSeq" id="WP_092162639.1">
    <property type="nucleotide sequence ID" value="NZ_FNGA01000005.1"/>
</dbReference>
<keyword evidence="7 8" id="KW-0464">Manganese</keyword>
<evidence type="ECO:0000313" key="10">
    <source>
        <dbReference type="EMBL" id="SDL48524.1"/>
    </source>
</evidence>
<dbReference type="GO" id="GO:0006508">
    <property type="term" value="P:proteolysis"/>
    <property type="evidence" value="ECO:0007669"/>
    <property type="project" value="UniProtKB-KW"/>
</dbReference>
<evidence type="ECO:0000256" key="5">
    <source>
        <dbReference type="ARBA" id="ARBA00022670"/>
    </source>
</evidence>
<dbReference type="PANTHER" id="PTHR11963">
    <property type="entry name" value="LEUCINE AMINOPEPTIDASE-RELATED"/>
    <property type="match status" value="1"/>
</dbReference>
<dbReference type="AlphaFoldDB" id="A0A1G9KG77"/>
<feature type="domain" description="Cytosol aminopeptidase" evidence="9">
    <location>
        <begin position="345"/>
        <end position="352"/>
    </location>
</feature>